<dbReference type="InterPro" id="IPR035013">
    <property type="entry name" value="YabN_N"/>
</dbReference>
<dbReference type="OrthoDB" id="9808939at2"/>
<dbReference type="PANTHER" id="PTHR30522:SF0">
    <property type="entry name" value="NUCLEOSIDE TRIPHOSPHATE PYROPHOSPHOHYDROLASE"/>
    <property type="match status" value="1"/>
</dbReference>
<keyword evidence="4" id="KW-0489">Methyltransferase</keyword>
<evidence type="ECO:0000259" key="3">
    <source>
        <dbReference type="Pfam" id="PF03819"/>
    </source>
</evidence>
<accession>A0A1N7KL20</accession>
<feature type="coiled-coil region" evidence="1">
    <location>
        <begin position="439"/>
        <end position="466"/>
    </location>
</feature>
<sequence>MGKIRIIGLGAGDLAQMSLGTYRALTSVNDEIFTRTLDHPAVAALHQEGVHFESFDALYERFDTFEEVYHAITDELLHASLERDIFYTVPGHPMVAEKTVQLLLEQQQREVEIDGGQSFLDETFRALRIDPVEGLQFIDATGFERKNLTYRQHTLFCQVYDTMIASEVKLTLLEDLPEDYPVTIVTAAGSIGERIETVALEDLDREVEVNNLTSIYVPPASADTLTHQFEELRHVIRRLRGPGGCPWDQKQTHASLKKYLIEEAYEVVEAIDEEDDEHLADELGDVLLQVMLHSQIGEDEGYFTVDDVIRSVTEKMVRRHPHVFGDVDVDDADEVNRNWEAIKQEEKHSADRESLLDGVLKHSPALLQAIDLQKKASKVGFDWDDKAAVLEKMKEEWEEYTSAASKREREKELGDFLFTVANLARHDRIDAELVLQETNRKFRRRFAFLEEEAERQDKNLEAMDLEELEQWWNKAKEKERIDL</sequence>
<gene>
    <name evidence="4" type="ORF">SAMN05421687_11316</name>
</gene>
<dbReference type="InterPro" id="IPR011551">
    <property type="entry name" value="NTP_PyrPHydrolase_MazG"/>
</dbReference>
<keyword evidence="4" id="KW-0808">Transferase</keyword>
<dbReference type="EMBL" id="FTOC01000013">
    <property type="protein sequence ID" value="SIS62130.1"/>
    <property type="molecule type" value="Genomic_DNA"/>
</dbReference>
<dbReference type="InterPro" id="IPR048011">
    <property type="entry name" value="NTP-PPase_MazG-like_C"/>
</dbReference>
<dbReference type="GO" id="GO:0006950">
    <property type="term" value="P:response to stress"/>
    <property type="evidence" value="ECO:0007669"/>
    <property type="project" value="UniProtKB-ARBA"/>
</dbReference>
<proteinExistence type="predicted"/>
<dbReference type="NCBIfam" id="NF007113">
    <property type="entry name" value="PRK09562.1"/>
    <property type="match status" value="1"/>
</dbReference>
<dbReference type="RefSeq" id="WP_076560528.1">
    <property type="nucleotide sequence ID" value="NZ_FTOC01000013.1"/>
</dbReference>
<dbReference type="PANTHER" id="PTHR30522">
    <property type="entry name" value="NUCLEOSIDE TRIPHOSPHATE PYROPHOSPHOHYDROLASE"/>
    <property type="match status" value="1"/>
</dbReference>
<name>A0A1N7KL20_9BACI</name>
<dbReference type="CDD" id="cd11723">
    <property type="entry name" value="YabN_N_like"/>
    <property type="match status" value="1"/>
</dbReference>
<dbReference type="STRING" id="570947.SAMN05421687_11316"/>
<feature type="domain" description="NTP pyrophosphohydrolase MazG-like" evidence="3">
    <location>
        <begin position="251"/>
        <end position="324"/>
    </location>
</feature>
<feature type="domain" description="Tetrapyrrole methylase" evidence="2">
    <location>
        <begin position="3"/>
        <end position="203"/>
    </location>
</feature>
<dbReference type="FunFam" id="1.10.287.1080:FF:000001">
    <property type="entry name" value="Nucleoside triphosphate pyrophosphohydrolase"/>
    <property type="match status" value="1"/>
</dbReference>
<dbReference type="Gene3D" id="1.10.287.1080">
    <property type="entry name" value="MazG-like"/>
    <property type="match status" value="2"/>
</dbReference>
<evidence type="ECO:0000313" key="4">
    <source>
        <dbReference type="EMBL" id="SIS62130.1"/>
    </source>
</evidence>
<dbReference type="SUPFAM" id="SSF53790">
    <property type="entry name" value="Tetrapyrrole methylase"/>
    <property type="match status" value="1"/>
</dbReference>
<dbReference type="Proteomes" id="UP000187608">
    <property type="component" value="Unassembled WGS sequence"/>
</dbReference>
<dbReference type="InterPro" id="IPR035996">
    <property type="entry name" value="4pyrrol_Methylase_sf"/>
</dbReference>
<dbReference type="GO" id="GO:0008168">
    <property type="term" value="F:methyltransferase activity"/>
    <property type="evidence" value="ECO:0007669"/>
    <property type="project" value="UniProtKB-KW"/>
</dbReference>
<dbReference type="SUPFAM" id="SSF101386">
    <property type="entry name" value="all-alpha NTP pyrophosphatases"/>
    <property type="match status" value="2"/>
</dbReference>
<dbReference type="Pfam" id="PF03819">
    <property type="entry name" value="MazG"/>
    <property type="match status" value="2"/>
</dbReference>
<dbReference type="GO" id="GO:0047429">
    <property type="term" value="F:nucleoside triphosphate diphosphatase activity"/>
    <property type="evidence" value="ECO:0007669"/>
    <property type="project" value="InterPro"/>
</dbReference>
<dbReference type="CDD" id="cd11528">
    <property type="entry name" value="NTP-PPase_MazG_Nterm"/>
    <property type="match status" value="1"/>
</dbReference>
<dbReference type="GO" id="GO:0046081">
    <property type="term" value="P:dUTP catabolic process"/>
    <property type="evidence" value="ECO:0007669"/>
    <property type="project" value="TreeGrafter"/>
</dbReference>
<dbReference type="AlphaFoldDB" id="A0A1N7KL20"/>
<dbReference type="InterPro" id="IPR024180">
    <property type="entry name" value="Tetrapyrrole_Mease/MazG_pred"/>
</dbReference>
<reference evidence="5" key="1">
    <citation type="submission" date="2017-01" db="EMBL/GenBank/DDBJ databases">
        <authorList>
            <person name="Varghese N."/>
            <person name="Submissions S."/>
        </authorList>
    </citation>
    <scope>NUCLEOTIDE SEQUENCE [LARGE SCALE GENOMIC DNA]</scope>
    <source>
        <strain evidence="5">DSM 23127</strain>
    </source>
</reference>
<dbReference type="CDD" id="cd11529">
    <property type="entry name" value="NTP-PPase_MazG_Cterm"/>
    <property type="match status" value="1"/>
</dbReference>
<evidence type="ECO:0000259" key="2">
    <source>
        <dbReference type="Pfam" id="PF00590"/>
    </source>
</evidence>
<dbReference type="GO" id="GO:0032259">
    <property type="term" value="P:methylation"/>
    <property type="evidence" value="ECO:0007669"/>
    <property type="project" value="UniProtKB-KW"/>
</dbReference>
<dbReference type="InterPro" id="IPR004518">
    <property type="entry name" value="MazG-like_dom"/>
</dbReference>
<dbReference type="InterPro" id="IPR000878">
    <property type="entry name" value="4pyrrol_Mease"/>
</dbReference>
<evidence type="ECO:0000313" key="5">
    <source>
        <dbReference type="Proteomes" id="UP000187608"/>
    </source>
</evidence>
<dbReference type="GO" id="GO:0006203">
    <property type="term" value="P:dGTP catabolic process"/>
    <property type="evidence" value="ECO:0007669"/>
    <property type="project" value="TreeGrafter"/>
</dbReference>
<evidence type="ECO:0000256" key="1">
    <source>
        <dbReference type="SAM" id="Coils"/>
    </source>
</evidence>
<dbReference type="GO" id="GO:0046052">
    <property type="term" value="P:UTP catabolic process"/>
    <property type="evidence" value="ECO:0007669"/>
    <property type="project" value="TreeGrafter"/>
</dbReference>
<keyword evidence="5" id="KW-1185">Reference proteome</keyword>
<dbReference type="InterPro" id="IPR048015">
    <property type="entry name" value="NTP-PPase_MazG-like_N"/>
</dbReference>
<dbReference type="NCBIfam" id="TIGR00444">
    <property type="entry name" value="mazG"/>
    <property type="match status" value="1"/>
</dbReference>
<dbReference type="GO" id="GO:0046061">
    <property type="term" value="P:dATP catabolic process"/>
    <property type="evidence" value="ECO:0007669"/>
    <property type="project" value="TreeGrafter"/>
</dbReference>
<keyword evidence="1" id="KW-0175">Coiled coil</keyword>
<dbReference type="GO" id="GO:0046047">
    <property type="term" value="P:TTP catabolic process"/>
    <property type="evidence" value="ECO:0007669"/>
    <property type="project" value="TreeGrafter"/>
</dbReference>
<feature type="domain" description="NTP pyrophosphohydrolase MazG-like" evidence="3">
    <location>
        <begin position="389"/>
        <end position="445"/>
    </location>
</feature>
<organism evidence="4 5">
    <name type="scientific">Salimicrobium flavidum</name>
    <dbReference type="NCBI Taxonomy" id="570947"/>
    <lineage>
        <taxon>Bacteria</taxon>
        <taxon>Bacillati</taxon>
        <taxon>Bacillota</taxon>
        <taxon>Bacilli</taxon>
        <taxon>Bacillales</taxon>
        <taxon>Bacillaceae</taxon>
        <taxon>Salimicrobium</taxon>
    </lineage>
</organism>
<dbReference type="GO" id="GO:0046076">
    <property type="term" value="P:dTTP catabolic process"/>
    <property type="evidence" value="ECO:0007669"/>
    <property type="project" value="TreeGrafter"/>
</dbReference>
<protein>
    <submittedName>
        <fullName evidence="4">Tetrapyrrole methylase family protein / MazG family protein</fullName>
    </submittedName>
</protein>
<dbReference type="InterPro" id="IPR014777">
    <property type="entry name" value="4pyrrole_Mease_sub1"/>
</dbReference>
<dbReference type="Gene3D" id="3.40.1010.10">
    <property type="entry name" value="Cobalt-precorrin-4 Transmethylase, Domain 1"/>
    <property type="match status" value="1"/>
</dbReference>
<dbReference type="PIRSF" id="PIRSF002845">
    <property type="entry name" value="Ttrprl_mtas_MazG"/>
    <property type="match status" value="1"/>
</dbReference>
<dbReference type="Pfam" id="PF00590">
    <property type="entry name" value="TP_methylase"/>
    <property type="match status" value="1"/>
</dbReference>